<name>A0ABY8WE38_9ACTN</name>
<protein>
    <recommendedName>
        <fullName evidence="4">Tape measure protein</fullName>
    </recommendedName>
</protein>
<proteinExistence type="predicted"/>
<feature type="transmembrane region" description="Helical" evidence="1">
    <location>
        <begin position="213"/>
        <end position="236"/>
    </location>
</feature>
<evidence type="ECO:0000313" key="3">
    <source>
        <dbReference type="Proteomes" id="UP001240150"/>
    </source>
</evidence>
<evidence type="ECO:0008006" key="4">
    <source>
        <dbReference type="Google" id="ProtNLM"/>
    </source>
</evidence>
<evidence type="ECO:0000256" key="1">
    <source>
        <dbReference type="SAM" id="Phobius"/>
    </source>
</evidence>
<feature type="transmembrane region" description="Helical" evidence="1">
    <location>
        <begin position="248"/>
        <end position="273"/>
    </location>
</feature>
<dbReference type="EMBL" id="CP126980">
    <property type="protein sequence ID" value="WIM95767.1"/>
    <property type="molecule type" value="Genomic_DNA"/>
</dbReference>
<feature type="transmembrane region" description="Helical" evidence="1">
    <location>
        <begin position="608"/>
        <end position="631"/>
    </location>
</feature>
<keyword evidence="1" id="KW-0472">Membrane</keyword>
<reference evidence="2 3" key="1">
    <citation type="submission" date="2023-06" db="EMBL/GenBank/DDBJ databases">
        <authorList>
            <person name="Yushchuk O."/>
            <person name="Binda E."/>
            <person name="Ruckert-Reed C."/>
            <person name="Fedorenko V."/>
            <person name="Kalinowski J."/>
            <person name="Marinelli F."/>
        </authorList>
    </citation>
    <scope>NUCLEOTIDE SEQUENCE [LARGE SCALE GENOMIC DNA]</scope>
    <source>
        <strain evidence="2 3">NRRL 3884</strain>
    </source>
</reference>
<gene>
    <name evidence="2" type="ORF">ACTOB_007897</name>
</gene>
<dbReference type="InterPro" id="IPR016024">
    <property type="entry name" value="ARM-type_fold"/>
</dbReference>
<keyword evidence="1" id="KW-0812">Transmembrane</keyword>
<feature type="transmembrane region" description="Helical" evidence="1">
    <location>
        <begin position="674"/>
        <end position="693"/>
    </location>
</feature>
<sequence length="1111" mass="113454">MPAGQVIGRVSVRVLPDTDQFRRQAQKDLDRIEKQLEVKVQAKIDLTSGLRDALTELRRINQENRTNDGRKMRIYTTIATSTMDEEITKALRKLQEKADGRKLRIHADLVGAVLATELDEESLRQVEHKLKDWASDISPLKIPVKVDFANGAGAAVNARLAVLTRPRTVPIIPTVNQGALASAATALAALSGARAVGNLLDNLWQSIKNLDKAAPIIGGLALAIAGLSGVGIAAASNLAALSASLASIAPAVLGLPGLLGGLVIGLGASIVAFKDFNKVIPEVKAQLTTLKATISTNFWAAAEQPIRRLIDTLLPQFSAGMGKVSTELGGFFGGLATALTGSFDGALAGMFADLSTSITIATGATGALANSIRILGEVGAGYLPALARWFVDIATQFNTWLSAAAADGRLKAWIDTALAALRDLGTVLLSVGQILAGVAQAATNAGGSALATLASSLQHIAEVVNSPGFQAGLTGVFAAAHNAMNLIATQSGPAVENLFTQLAGTLQTVLPMAGQAIGQLLGAVASALASPAVQGGIVDLFRGIQTAVQALAPAIGPVGQAFGALASVLGTFIATLGPTLATVFTALANAVTTLAPALQPLISTLGGALGAAMTALAPVIGQVAGALASMISGGLVPALTSAFTALAPVVSSLGGLVGTVLVTALQAITPLLPIIAQLIAAIAPVIAQLLTSLAPIVQQILAALGPTLGVIVQALTPLITMLLQLITSILTPILTALGEVIAAALPRLGEALAKVAQALQPFLQALQAVVDFLMPYLVPAIKWVATVLVDSLITAIEGVAKVFTGVVDVIKGLWNILAGIFTGDWSRVWEGVKQVFTGIWDVIVGAFDVIINVGILGVAKKGLALLKGAWDATWTGIKALVDGIWAGLKGAWSAFTGALGSIGSSALSGLRSLFSAAWTAIKDAAGAAWSAIKAAFSTGVSNAITVVRELPGKAKAALGDLGAVLVSAGVKLIQGLINGIMSMFGKVKDTLGNLTSKLTDWKGPASTDRVLLVDAGQLVIEGFLSGLESRYATVRKSLTGFTREIGAMTIQPPSIAGFDTAGLAAQVTGALNGTGQAGLTKVLNYYAAPNNSLDSEEDLFAAASRARMVGW</sequence>
<evidence type="ECO:0000313" key="2">
    <source>
        <dbReference type="EMBL" id="WIM95767.1"/>
    </source>
</evidence>
<dbReference type="Proteomes" id="UP001240150">
    <property type="component" value="Chromosome"/>
</dbReference>
<feature type="transmembrane region" description="Helical" evidence="1">
    <location>
        <begin position="700"/>
        <end position="719"/>
    </location>
</feature>
<dbReference type="SUPFAM" id="SSF48371">
    <property type="entry name" value="ARM repeat"/>
    <property type="match status" value="1"/>
</dbReference>
<accession>A0ABY8WE38</accession>
<organism evidence="2 3">
    <name type="scientific">Actinoplanes oblitus</name>
    <dbReference type="NCBI Taxonomy" id="3040509"/>
    <lineage>
        <taxon>Bacteria</taxon>
        <taxon>Bacillati</taxon>
        <taxon>Actinomycetota</taxon>
        <taxon>Actinomycetes</taxon>
        <taxon>Micromonosporales</taxon>
        <taxon>Micromonosporaceae</taxon>
        <taxon>Actinoplanes</taxon>
    </lineage>
</organism>
<keyword evidence="1" id="KW-1133">Transmembrane helix</keyword>
<keyword evidence="3" id="KW-1185">Reference proteome</keyword>
<feature type="transmembrane region" description="Helical" evidence="1">
    <location>
        <begin position="561"/>
        <end position="588"/>
    </location>
</feature>
<dbReference type="RefSeq" id="WP_284917079.1">
    <property type="nucleotide sequence ID" value="NZ_CP126980.1"/>
</dbReference>